<evidence type="ECO:0000313" key="3">
    <source>
        <dbReference type="Proteomes" id="UP001174997"/>
    </source>
</evidence>
<evidence type="ECO:0000313" key="2">
    <source>
        <dbReference type="EMBL" id="KAK0671882.1"/>
    </source>
</evidence>
<dbReference type="Gene3D" id="3.30.420.10">
    <property type="entry name" value="Ribonuclease H-like superfamily/Ribonuclease H"/>
    <property type="match status" value="1"/>
</dbReference>
<dbReference type="AlphaFoldDB" id="A0AA39ZIW3"/>
<dbReference type="SUPFAM" id="SSF53098">
    <property type="entry name" value="Ribonuclease H-like"/>
    <property type="match status" value="1"/>
</dbReference>
<feature type="domain" description="RNase H type-1" evidence="1">
    <location>
        <begin position="72"/>
        <end position="269"/>
    </location>
</feature>
<sequence length="285" mass="32254">MAEKPAIVIVPPDPADINSFPSRKKLTRRSRIRPASIFHPEDPTLPPELHFPLQTVRAPDRPVHPRFVNRFNSREILLVVDGSCINNGRHADKSSPPIGSASFKFKNSPGIPNAAVTLPLTKDGNGGRRAITGTIAFRLEEEGPRGDVMDHTSNRAKLRAVIAALQFRGWHGEGWRGVVVLTDLEYIVKGATEWLPRWVERRWRKSRARAGRGMGGRKYANRDLWEELQHRIEELRSMGCEVSFWLVRDGELIRQTKAAARMAAWEGKEEGLPVEKYTRLFGIMM</sequence>
<accession>A0AA39ZIW3</accession>
<protein>
    <submittedName>
        <fullName evidence="2">Ribonuclease H</fullName>
    </submittedName>
</protein>
<dbReference type="InterPro" id="IPR002156">
    <property type="entry name" value="RNaseH_domain"/>
</dbReference>
<dbReference type="GO" id="GO:0003676">
    <property type="term" value="F:nucleic acid binding"/>
    <property type="evidence" value="ECO:0007669"/>
    <property type="project" value="InterPro"/>
</dbReference>
<gene>
    <name evidence="2" type="ORF">QBC41DRAFT_269385</name>
</gene>
<evidence type="ECO:0000259" key="1">
    <source>
        <dbReference type="PROSITE" id="PS50879"/>
    </source>
</evidence>
<name>A0AA39ZIW3_9PEZI</name>
<dbReference type="PROSITE" id="PS50879">
    <property type="entry name" value="RNASE_H_1"/>
    <property type="match status" value="1"/>
</dbReference>
<dbReference type="InterPro" id="IPR012337">
    <property type="entry name" value="RNaseH-like_sf"/>
</dbReference>
<dbReference type="Pfam" id="PF00075">
    <property type="entry name" value="RNase_H"/>
    <property type="match status" value="1"/>
</dbReference>
<dbReference type="InterPro" id="IPR036397">
    <property type="entry name" value="RNaseH_sf"/>
</dbReference>
<comment type="caution">
    <text evidence="2">The sequence shown here is derived from an EMBL/GenBank/DDBJ whole genome shotgun (WGS) entry which is preliminary data.</text>
</comment>
<dbReference type="Proteomes" id="UP001174997">
    <property type="component" value="Unassembled WGS sequence"/>
</dbReference>
<proteinExistence type="predicted"/>
<dbReference type="GO" id="GO:0004523">
    <property type="term" value="F:RNA-DNA hybrid ribonuclease activity"/>
    <property type="evidence" value="ECO:0007669"/>
    <property type="project" value="InterPro"/>
</dbReference>
<organism evidence="2 3">
    <name type="scientific">Cercophora samala</name>
    <dbReference type="NCBI Taxonomy" id="330535"/>
    <lineage>
        <taxon>Eukaryota</taxon>
        <taxon>Fungi</taxon>
        <taxon>Dikarya</taxon>
        <taxon>Ascomycota</taxon>
        <taxon>Pezizomycotina</taxon>
        <taxon>Sordariomycetes</taxon>
        <taxon>Sordariomycetidae</taxon>
        <taxon>Sordariales</taxon>
        <taxon>Lasiosphaeriaceae</taxon>
        <taxon>Cercophora</taxon>
    </lineage>
</organism>
<reference evidence="2" key="1">
    <citation type="submission" date="2023-06" db="EMBL/GenBank/DDBJ databases">
        <title>Genome-scale phylogeny and comparative genomics of the fungal order Sordariales.</title>
        <authorList>
            <consortium name="Lawrence Berkeley National Laboratory"/>
            <person name="Hensen N."/>
            <person name="Bonometti L."/>
            <person name="Westerberg I."/>
            <person name="Brannstrom I.O."/>
            <person name="Guillou S."/>
            <person name="Cros-Aarteil S."/>
            <person name="Calhoun S."/>
            <person name="Haridas S."/>
            <person name="Kuo A."/>
            <person name="Mondo S."/>
            <person name="Pangilinan J."/>
            <person name="Riley R."/>
            <person name="Labutti K."/>
            <person name="Andreopoulos B."/>
            <person name="Lipzen A."/>
            <person name="Chen C."/>
            <person name="Yanf M."/>
            <person name="Daum C."/>
            <person name="Ng V."/>
            <person name="Clum A."/>
            <person name="Steindorff A."/>
            <person name="Ohm R."/>
            <person name="Martin F."/>
            <person name="Silar P."/>
            <person name="Natvig D."/>
            <person name="Lalanne C."/>
            <person name="Gautier V."/>
            <person name="Ament-Velasquez S.L."/>
            <person name="Kruys A."/>
            <person name="Hutchinson M.I."/>
            <person name="Powell A.J."/>
            <person name="Barry K."/>
            <person name="Miller A.N."/>
            <person name="Grigoriev I.V."/>
            <person name="Debuchy R."/>
            <person name="Gladieux P."/>
            <person name="Thoren M.H."/>
            <person name="Johannesson H."/>
        </authorList>
    </citation>
    <scope>NUCLEOTIDE SEQUENCE</scope>
    <source>
        <strain evidence="2">CBS 307.81</strain>
    </source>
</reference>
<dbReference type="EMBL" id="JAULSY010000017">
    <property type="protein sequence ID" value="KAK0671882.1"/>
    <property type="molecule type" value="Genomic_DNA"/>
</dbReference>
<keyword evidence="3" id="KW-1185">Reference proteome</keyword>